<dbReference type="Pfam" id="PF09004">
    <property type="entry name" value="ALKBH8_N"/>
    <property type="match status" value="1"/>
</dbReference>
<evidence type="ECO:0000313" key="4">
    <source>
        <dbReference type="Proteomes" id="UP001460270"/>
    </source>
</evidence>
<feature type="domain" description="Reverse transcriptase" evidence="2">
    <location>
        <begin position="530"/>
        <end position="797"/>
    </location>
</feature>
<organism evidence="3 4">
    <name type="scientific">Mugilogobius chulae</name>
    <name type="common">yellowstripe goby</name>
    <dbReference type="NCBI Taxonomy" id="88201"/>
    <lineage>
        <taxon>Eukaryota</taxon>
        <taxon>Metazoa</taxon>
        <taxon>Chordata</taxon>
        <taxon>Craniata</taxon>
        <taxon>Vertebrata</taxon>
        <taxon>Euteleostomi</taxon>
        <taxon>Actinopterygii</taxon>
        <taxon>Neopterygii</taxon>
        <taxon>Teleostei</taxon>
        <taxon>Neoteleostei</taxon>
        <taxon>Acanthomorphata</taxon>
        <taxon>Gobiaria</taxon>
        <taxon>Gobiiformes</taxon>
        <taxon>Gobioidei</taxon>
        <taxon>Gobiidae</taxon>
        <taxon>Gobionellinae</taxon>
        <taxon>Mugilogobius</taxon>
    </lineage>
</organism>
<dbReference type="Proteomes" id="UP001460270">
    <property type="component" value="Unassembled WGS sequence"/>
</dbReference>
<evidence type="ECO:0000313" key="3">
    <source>
        <dbReference type="EMBL" id="KAK7896618.1"/>
    </source>
</evidence>
<proteinExistence type="predicted"/>
<gene>
    <name evidence="3" type="ORF">WMY93_021943</name>
</gene>
<evidence type="ECO:0000259" key="2">
    <source>
        <dbReference type="PROSITE" id="PS50878"/>
    </source>
</evidence>
<dbReference type="GO" id="GO:0016706">
    <property type="term" value="F:2-oxoglutarate-dependent dioxygenase activity"/>
    <property type="evidence" value="ECO:0007669"/>
    <property type="project" value="InterPro"/>
</dbReference>
<dbReference type="AlphaFoldDB" id="A0AAW0NCA1"/>
<feature type="compositionally biased region" description="Basic residues" evidence="1">
    <location>
        <begin position="65"/>
        <end position="79"/>
    </location>
</feature>
<dbReference type="InterPro" id="IPR043502">
    <property type="entry name" value="DNA/RNA_pol_sf"/>
</dbReference>
<dbReference type="EMBL" id="JBBPFD010000015">
    <property type="protein sequence ID" value="KAK7896618.1"/>
    <property type="molecule type" value="Genomic_DNA"/>
</dbReference>
<reference evidence="4" key="1">
    <citation type="submission" date="2024-04" db="EMBL/GenBank/DDBJ databases">
        <title>Salinicola lusitanus LLJ914,a marine bacterium isolated from the Okinawa Trough.</title>
        <authorList>
            <person name="Li J."/>
        </authorList>
    </citation>
    <scope>NUCLEOTIDE SEQUENCE [LARGE SCALE GENOMIC DNA]</scope>
</reference>
<sequence length="955" mass="107988">MKSGKECYKMAARTDAAARSSYYFCTLLVQRRTFTTERRLSAVSGVSDPPEIVKPPSGTPAAADRRRKRCERRQKRGKRGGVWARLKASPFKPPLPTIFLSNARSIRHKLDEIRLQIATRRTLNHCSCLIFSETWLDNSIPDAAIELAGCTAYRADRTAESGKKTGGGLCIYINNSWCTNVAVMDSLCSPEAELLLLKCRPFYLPREFAVVYICAVYIPPDANAKLAWDFNHADLKSVLHKFHRNVKCATRGDRTLDQVYTNVAGAYRAQAYPHLGLSDHLSLLLHQRYTPKIKSAGITVKTVRTWPEDAVPMLQDCFHHTDWDVFKEQNTDKRVVLDNYTSTVLDYICFCVDNVTCWRQFRVFPNTPPWMTQEVKQLIRARDTAFHSGDQEAYSAARADLRRGINTAKRHYRRRIEARFETTTNPRQVWEGIRAITDYKRRSPPPSADSPTLAEDLNLFYARFDRDNTDPVLPPLPTTGLAPVLSVHEVRRVFCSINTRKAAGPDGVLGRVLKDCAAELADVFTSIFNISLSCSLVPACFKAATIVPLPKQPNVTCLNDFRPVALTSIPAKCLERLVIKHIKAALPLSLDPHQFAYRENRSTEDAIATVLHTLLEHLEHKNTYARLLFVDYSSAFNTIRPYKLRPKLHQLGLNTTLCNWIVDFLTNRTQSVRVGKNISSTLVVNTGAPQGCVLSPLLYTLYTHDCLASSASNLIVKFADDTTVLGLITNNDEANYRREVQHLESWCHNNNLVLNTKKTKEIVVDFRRRGHTDHQPLFIGKDVVERVQSFKFLGVTVTEDLSWGDHISKAVGKAQQRLYYLRKLKSAHISRPLMVNFYNCAISSVLTYGFLVWFSSCSKADQQALQRVVKAAGRIIGTTLPEISTIFSTRCLRRVHNILRDQHHPAHHLFHLLPSGRRYRSIQARTSRLANSLYPQAVRLLNSAPLTSLPPSHGQ</sequence>
<dbReference type="PROSITE" id="PS50878">
    <property type="entry name" value="RT_POL"/>
    <property type="match status" value="1"/>
</dbReference>
<dbReference type="InterPro" id="IPR015095">
    <property type="entry name" value="AlkB_hom8_N"/>
</dbReference>
<dbReference type="Pfam" id="PF00078">
    <property type="entry name" value="RVT_1"/>
    <property type="match status" value="1"/>
</dbReference>
<dbReference type="PANTHER" id="PTHR47510:SF3">
    <property type="entry name" value="ENDO_EXONUCLEASE_PHOSPHATASE DOMAIN-CONTAINING PROTEIN"/>
    <property type="match status" value="1"/>
</dbReference>
<dbReference type="InterPro" id="IPR000477">
    <property type="entry name" value="RT_dom"/>
</dbReference>
<name>A0AAW0NCA1_9GOBI</name>
<protein>
    <recommendedName>
        <fullName evidence="2">Reverse transcriptase domain-containing protein</fullName>
    </recommendedName>
</protein>
<accession>A0AAW0NCA1</accession>
<comment type="caution">
    <text evidence="3">The sequence shown here is derived from an EMBL/GenBank/DDBJ whole genome shotgun (WGS) entry which is preliminary data.</text>
</comment>
<dbReference type="SUPFAM" id="SSF56672">
    <property type="entry name" value="DNA/RNA polymerases"/>
    <property type="match status" value="1"/>
</dbReference>
<dbReference type="PANTHER" id="PTHR47510">
    <property type="entry name" value="REVERSE TRANSCRIPTASE DOMAIN-CONTAINING PROTEIN"/>
    <property type="match status" value="1"/>
</dbReference>
<feature type="region of interest" description="Disordered" evidence="1">
    <location>
        <begin position="46"/>
        <end position="81"/>
    </location>
</feature>
<dbReference type="InterPro" id="IPR036691">
    <property type="entry name" value="Endo/exonu/phosph_ase_sf"/>
</dbReference>
<evidence type="ECO:0000256" key="1">
    <source>
        <dbReference type="SAM" id="MobiDB-lite"/>
    </source>
</evidence>
<dbReference type="Gene3D" id="3.60.10.10">
    <property type="entry name" value="Endonuclease/exonuclease/phosphatase"/>
    <property type="match status" value="1"/>
</dbReference>
<dbReference type="GO" id="GO:0008168">
    <property type="term" value="F:methyltransferase activity"/>
    <property type="evidence" value="ECO:0007669"/>
    <property type="project" value="InterPro"/>
</dbReference>
<dbReference type="CDD" id="cd01650">
    <property type="entry name" value="RT_nLTR_like"/>
    <property type="match status" value="1"/>
</dbReference>
<keyword evidence="4" id="KW-1185">Reference proteome</keyword>